<evidence type="ECO:0000256" key="1">
    <source>
        <dbReference type="ARBA" id="ARBA00038473"/>
    </source>
</evidence>
<dbReference type="OrthoDB" id="5946976at2759"/>
<comment type="caution">
    <text evidence="5">The sequence shown here is derived from an EMBL/GenBank/DDBJ whole genome shotgun (WGS) entry which is preliminary data.</text>
</comment>
<dbReference type="InterPro" id="IPR012338">
    <property type="entry name" value="Beta-lactam/transpept-like"/>
</dbReference>
<dbReference type="InterPro" id="IPR051478">
    <property type="entry name" value="Beta-lactamase-like_AB/R"/>
</dbReference>
<dbReference type="EMBL" id="LSMT01000023">
    <property type="protein sequence ID" value="PFX32460.1"/>
    <property type="molecule type" value="Genomic_DNA"/>
</dbReference>
<dbReference type="PANTHER" id="PTHR22935">
    <property type="entry name" value="PENICILLIN-BINDING PROTEIN"/>
    <property type="match status" value="1"/>
</dbReference>
<keyword evidence="3" id="KW-0812">Transmembrane</keyword>
<evidence type="ECO:0000313" key="5">
    <source>
        <dbReference type="EMBL" id="PFX32460.1"/>
    </source>
</evidence>
<keyword evidence="6" id="KW-1185">Reference proteome</keyword>
<organism evidence="5 6">
    <name type="scientific">Stylophora pistillata</name>
    <name type="common">Smooth cauliflower coral</name>
    <dbReference type="NCBI Taxonomy" id="50429"/>
    <lineage>
        <taxon>Eukaryota</taxon>
        <taxon>Metazoa</taxon>
        <taxon>Cnidaria</taxon>
        <taxon>Anthozoa</taxon>
        <taxon>Hexacorallia</taxon>
        <taxon>Scleractinia</taxon>
        <taxon>Astrocoeniina</taxon>
        <taxon>Pocilloporidae</taxon>
        <taxon>Stylophora</taxon>
    </lineage>
</organism>
<keyword evidence="3" id="KW-0472">Membrane</keyword>
<dbReference type="Pfam" id="PF00144">
    <property type="entry name" value="Beta-lactamase"/>
    <property type="match status" value="1"/>
</dbReference>
<accession>A0A2B4SUC0</accession>
<reference evidence="6" key="1">
    <citation type="journal article" date="2017" name="bioRxiv">
        <title>Comparative analysis of the genomes of Stylophora pistillata and Acropora digitifera provides evidence for extensive differences between species of corals.</title>
        <authorList>
            <person name="Voolstra C.R."/>
            <person name="Li Y."/>
            <person name="Liew Y.J."/>
            <person name="Baumgarten S."/>
            <person name="Zoccola D."/>
            <person name="Flot J.-F."/>
            <person name="Tambutte S."/>
            <person name="Allemand D."/>
            <person name="Aranda M."/>
        </authorList>
    </citation>
    <scope>NUCLEOTIDE SEQUENCE [LARGE SCALE GENOMIC DNA]</scope>
</reference>
<dbReference type="PANTHER" id="PTHR22935:SF95">
    <property type="entry name" value="BETA-LACTAMASE-LIKE 1-RELATED"/>
    <property type="match status" value="1"/>
</dbReference>
<sequence length="648" mass="73871">MSLVRDSPGRNGHFVSQKREENGFSPKASDEQKRTVQMTRLQLHPDPNMNTDNRLGKLEPESAQSPGVESQMSFSVYDAKVSGRDSFLGALPNSASTIGFLPDHHSKAKMGPRAYSKRIRQLTLFLAVFIIVSMVMTALFVWRMFYYKPEEKADGKSHIEQKPIVGTRSVCPVRAEAVPLEPLPISIEEALLEIERGLKEANAKDDKIAIMANVVYMNKVIWERWYGKMNRSNPSSQKLSSRTVFPVASVTKVLTALMLYKLYYEKKVKSLDDPFKKYMPEFSIKDPFNSHEIVLREMVSHMSGIPREAPCLKEMKENLCPDNNTVMLDRIKNLTLVTEPGNKVSYSNLGFGLLGQGLALSQNVSYEEWMQKSVFDPLDMHDSGFKLTPNWKQRIPVGFLGNYSQQPFEWGWANPAGGMFTSLEDIAKLEIKLFNSTEEDDFLSPVLTEEFFSPVFILDGKHFIGSPWEMSLMNGYIARVKTGYVYGYASKIFLFPELKLAFNIFHTGSYKDNCFSSVEKLLKAFHQELTARDKEKQKVIQQQDAAPYLGEFYTKDVPTIRKVIIRYNEGRMSFSVDTLVFRLNHIKGTTFELIDRRKVDCLAIAVMGINHEKVHFDPPGSSPDRISPGFTVFGFHLRGKAYFYRKQL</sequence>
<evidence type="ECO:0000256" key="2">
    <source>
        <dbReference type="SAM" id="MobiDB-lite"/>
    </source>
</evidence>
<dbReference type="InterPro" id="IPR001466">
    <property type="entry name" value="Beta-lactam-related"/>
</dbReference>
<evidence type="ECO:0000313" key="6">
    <source>
        <dbReference type="Proteomes" id="UP000225706"/>
    </source>
</evidence>
<dbReference type="STRING" id="50429.A0A2B4SUC0"/>
<gene>
    <name evidence="5" type="ORF">AWC38_SpisGene2711</name>
</gene>
<protein>
    <submittedName>
        <fullName evidence="5">Beta-lactamase-like protein 2</fullName>
    </submittedName>
</protein>
<name>A0A2B4SUC0_STYPI</name>
<dbReference type="AlphaFoldDB" id="A0A2B4SUC0"/>
<dbReference type="Gene3D" id="3.40.710.10">
    <property type="entry name" value="DD-peptidase/beta-lactamase superfamily"/>
    <property type="match status" value="1"/>
</dbReference>
<evidence type="ECO:0000259" key="4">
    <source>
        <dbReference type="Pfam" id="PF00144"/>
    </source>
</evidence>
<keyword evidence="3" id="KW-1133">Transmembrane helix</keyword>
<dbReference type="SUPFAM" id="SSF56601">
    <property type="entry name" value="beta-lactamase/transpeptidase-like"/>
    <property type="match status" value="1"/>
</dbReference>
<proteinExistence type="inferred from homology"/>
<feature type="transmembrane region" description="Helical" evidence="3">
    <location>
        <begin position="122"/>
        <end position="142"/>
    </location>
</feature>
<evidence type="ECO:0000256" key="3">
    <source>
        <dbReference type="SAM" id="Phobius"/>
    </source>
</evidence>
<feature type="domain" description="Beta-lactamase-related" evidence="4">
    <location>
        <begin position="212"/>
        <end position="511"/>
    </location>
</feature>
<feature type="region of interest" description="Disordered" evidence="2">
    <location>
        <begin position="1"/>
        <end position="69"/>
    </location>
</feature>
<comment type="similarity">
    <text evidence="1">Belongs to the beta-lactamase family.</text>
</comment>
<feature type="compositionally biased region" description="Basic and acidic residues" evidence="2">
    <location>
        <begin position="17"/>
        <end position="34"/>
    </location>
</feature>
<dbReference type="Proteomes" id="UP000225706">
    <property type="component" value="Unassembled WGS sequence"/>
</dbReference>